<sequence length="212" mass="24502">MIDALSKLLGSEARVKLLRLFLQNHGQGFDLEKLTSRTKITARSLRPELKLLESVGFIRRKKFFIEVTKKHKHRPPLIHKKRVQGWFFEESFPYARAFKALVVDSAKVVGSDLSRLFRHVGRLRLLVVGGTFLNDEVARLDLMLVADGLKQAEVERSMRELEAEMGRELNYAAFDTKNFRYRVEMFDHLISEVLAGPHKKLVDNLNFRLPGN</sequence>
<dbReference type="EMBL" id="MFVN01000034">
    <property type="protein sequence ID" value="OGI96797.1"/>
    <property type="molecule type" value="Genomic_DNA"/>
</dbReference>
<dbReference type="AlphaFoldDB" id="A0A1F6XRP3"/>
<reference evidence="1 2" key="1">
    <citation type="journal article" date="2016" name="Nat. Commun.">
        <title>Thousands of microbial genomes shed light on interconnected biogeochemical processes in an aquifer system.</title>
        <authorList>
            <person name="Anantharaman K."/>
            <person name="Brown C.T."/>
            <person name="Hug L.A."/>
            <person name="Sharon I."/>
            <person name="Castelle C.J."/>
            <person name="Probst A.J."/>
            <person name="Thomas B.C."/>
            <person name="Singh A."/>
            <person name="Wilkins M.J."/>
            <person name="Karaoz U."/>
            <person name="Brodie E.L."/>
            <person name="Williams K.H."/>
            <person name="Hubbard S.S."/>
            <person name="Banfield J.F."/>
        </authorList>
    </citation>
    <scope>NUCLEOTIDE SEQUENCE [LARGE SCALE GENOMIC DNA]</scope>
</reference>
<comment type="caution">
    <text evidence="1">The sequence shown here is derived from an EMBL/GenBank/DDBJ whole genome shotgun (WGS) entry which is preliminary data.</text>
</comment>
<organism evidence="1 2">
    <name type="scientific">Candidatus Nomurabacteria bacterium RIFCSPLOWO2_02_FULL_42_17</name>
    <dbReference type="NCBI Taxonomy" id="1801789"/>
    <lineage>
        <taxon>Bacteria</taxon>
        <taxon>Candidatus Nomuraibacteriota</taxon>
    </lineage>
</organism>
<name>A0A1F6XRP3_9BACT</name>
<accession>A0A1F6XRP3</accession>
<evidence type="ECO:0000313" key="2">
    <source>
        <dbReference type="Proteomes" id="UP000177195"/>
    </source>
</evidence>
<dbReference type="Proteomes" id="UP000177195">
    <property type="component" value="Unassembled WGS sequence"/>
</dbReference>
<evidence type="ECO:0008006" key="3">
    <source>
        <dbReference type="Google" id="ProtNLM"/>
    </source>
</evidence>
<evidence type="ECO:0000313" key="1">
    <source>
        <dbReference type="EMBL" id="OGI96797.1"/>
    </source>
</evidence>
<dbReference type="SUPFAM" id="SSF46785">
    <property type="entry name" value="Winged helix' DNA-binding domain"/>
    <property type="match status" value="1"/>
</dbReference>
<proteinExistence type="predicted"/>
<protein>
    <recommendedName>
        <fullName evidence="3">HTH arsR-type domain-containing protein</fullName>
    </recommendedName>
</protein>
<gene>
    <name evidence="1" type="ORF">A3I25_01405</name>
</gene>
<dbReference type="InterPro" id="IPR036390">
    <property type="entry name" value="WH_DNA-bd_sf"/>
</dbReference>